<evidence type="ECO:0000313" key="1">
    <source>
        <dbReference type="EMBL" id="UTW13826.1"/>
    </source>
</evidence>
<reference evidence="1" key="1">
    <citation type="submission" date="2021-04" db="EMBL/GenBank/DDBJ databases">
        <title>Oceanospirillales bacteria with DddD are important DMSP degraders in coastal seawater.</title>
        <authorList>
            <person name="Liu J."/>
        </authorList>
    </citation>
    <scope>NUCLEOTIDE SEQUENCE</scope>
    <source>
        <strain evidence="1">D13-1</strain>
    </source>
</reference>
<dbReference type="EMBL" id="CP073347">
    <property type="protein sequence ID" value="UTW13826.1"/>
    <property type="molecule type" value="Genomic_DNA"/>
</dbReference>
<dbReference type="Proteomes" id="UP001058461">
    <property type="component" value="Chromosome"/>
</dbReference>
<gene>
    <name evidence="1" type="ORF">KDW95_09395</name>
</gene>
<accession>A0ABY5HPM2</accession>
<organism evidence="1 2">
    <name type="scientific">Marinobacterium rhizophilum</name>
    <dbReference type="NCBI Taxonomy" id="420402"/>
    <lineage>
        <taxon>Bacteria</taxon>
        <taxon>Pseudomonadati</taxon>
        <taxon>Pseudomonadota</taxon>
        <taxon>Gammaproteobacteria</taxon>
        <taxon>Oceanospirillales</taxon>
        <taxon>Oceanospirillaceae</taxon>
        <taxon>Marinobacterium</taxon>
    </lineage>
</organism>
<evidence type="ECO:0000313" key="2">
    <source>
        <dbReference type="Proteomes" id="UP001058461"/>
    </source>
</evidence>
<keyword evidence="2" id="KW-1185">Reference proteome</keyword>
<sequence>MKSYLFSTENGRGGVILCDIDAFDAAVDYLRQRFEGVVRVEQGLTLWTLEEGFGQFEPAIVPNLPVPKNPPDGAPPG</sequence>
<name>A0ABY5HPM2_9GAMM</name>
<dbReference type="RefSeq" id="WP_255856017.1">
    <property type="nucleotide sequence ID" value="NZ_CP073347.1"/>
</dbReference>
<proteinExistence type="predicted"/>
<protein>
    <submittedName>
        <fullName evidence="1">Uncharacterized protein</fullName>
    </submittedName>
</protein>